<proteinExistence type="predicted"/>
<name>A0A1K1ZQT5_STRAR</name>
<gene>
    <name evidence="1" type="ORF">SAMN02787144_100620</name>
</gene>
<accession>A0A1K1ZQT5</accession>
<protein>
    <submittedName>
        <fullName evidence="1">Uncharacterized protein</fullName>
    </submittedName>
</protein>
<dbReference type="AlphaFoldDB" id="A0A1K1ZQT5"/>
<evidence type="ECO:0000313" key="2">
    <source>
        <dbReference type="Proteomes" id="UP000181909"/>
    </source>
</evidence>
<sequence length="61" mass="6758">MTERGRARVIHCDLPGDECAEGDLAEDDVVEHHVRNRNTRRATLLLIGALTDLGFGDLDND</sequence>
<dbReference type="Proteomes" id="UP000181909">
    <property type="component" value="Unassembled WGS sequence"/>
</dbReference>
<evidence type="ECO:0000313" key="1">
    <source>
        <dbReference type="EMBL" id="SFX75837.1"/>
    </source>
</evidence>
<organism evidence="1 2">
    <name type="scientific">Streptomyces atratus</name>
    <dbReference type="NCBI Taxonomy" id="1893"/>
    <lineage>
        <taxon>Bacteria</taxon>
        <taxon>Bacillati</taxon>
        <taxon>Actinomycetota</taxon>
        <taxon>Actinomycetes</taxon>
        <taxon>Kitasatosporales</taxon>
        <taxon>Streptomycetaceae</taxon>
        <taxon>Streptomyces</taxon>
    </lineage>
</organism>
<reference evidence="1 2" key="1">
    <citation type="submission" date="2016-11" db="EMBL/GenBank/DDBJ databases">
        <authorList>
            <person name="Jaros S."/>
            <person name="Januszkiewicz K."/>
            <person name="Wedrychowicz H."/>
        </authorList>
    </citation>
    <scope>NUCLEOTIDE SEQUENCE [LARGE SCALE GENOMIC DNA]</scope>
    <source>
        <strain evidence="1 2">OK807</strain>
    </source>
</reference>
<dbReference type="STRING" id="1893.SAMN02787144_100620"/>
<dbReference type="RefSeq" id="WP_143166479.1">
    <property type="nucleotide sequence ID" value="NZ_CP108277.1"/>
</dbReference>
<dbReference type="EMBL" id="FPJO01000006">
    <property type="protein sequence ID" value="SFX75837.1"/>
    <property type="molecule type" value="Genomic_DNA"/>
</dbReference>